<gene>
    <name evidence="2" type="ORF">GCM10010334_62140</name>
</gene>
<dbReference type="PROSITE" id="PS50234">
    <property type="entry name" value="VWFA"/>
    <property type="match status" value="1"/>
</dbReference>
<dbReference type="EMBL" id="BMVC01000014">
    <property type="protein sequence ID" value="GHD08638.1"/>
    <property type="molecule type" value="Genomic_DNA"/>
</dbReference>
<dbReference type="Gene3D" id="3.40.50.410">
    <property type="entry name" value="von Willebrand factor, type A domain"/>
    <property type="match status" value="1"/>
</dbReference>
<feature type="domain" description="VWFA" evidence="1">
    <location>
        <begin position="14"/>
        <end position="248"/>
    </location>
</feature>
<dbReference type="Proteomes" id="UP000638353">
    <property type="component" value="Unassembled WGS sequence"/>
</dbReference>
<name>A0A919CCV0_9ACTN</name>
<evidence type="ECO:0000313" key="2">
    <source>
        <dbReference type="EMBL" id="GHD08638.1"/>
    </source>
</evidence>
<dbReference type="CDD" id="cd00198">
    <property type="entry name" value="vWFA"/>
    <property type="match status" value="1"/>
</dbReference>
<accession>A0A919CCV0</accession>
<dbReference type="SUPFAM" id="SSF53300">
    <property type="entry name" value="vWA-like"/>
    <property type="match status" value="1"/>
</dbReference>
<reference evidence="2" key="2">
    <citation type="submission" date="2020-09" db="EMBL/GenBank/DDBJ databases">
        <authorList>
            <person name="Sun Q."/>
            <person name="Ohkuma M."/>
        </authorList>
    </citation>
    <scope>NUCLEOTIDE SEQUENCE</scope>
    <source>
        <strain evidence="2">JCM 4637</strain>
    </source>
</reference>
<dbReference type="RefSeq" id="WP_189826111.1">
    <property type="nucleotide sequence ID" value="NZ_BMVC01000014.1"/>
</dbReference>
<sequence length="281" mass="30989">MTYQQRIDRGRPGCFLFLVDQSWSMHEPIGGSDIPKAQVLSETTNDVLYAVLIECTKNVREDPRHYFDVGVIGYGGPDGVAPLVGDGKSQGLVPSSSLPSYARVVTREKLAADENGRYRLVSRRTMVWLDPVWQGSTPMCAALRQARQLLKGWVSAHRDSFPPIVLHITDGISTDGDPRRAAAQLRKLGTADGNVLLFNLHLSAQNQETVYFPTTPPSHSDENSRLLFEMSSELPMSLVEEAGYEKQILPGARGFVYNADVPELIDFMRIGTATTGRVRAG</sequence>
<evidence type="ECO:0000259" key="1">
    <source>
        <dbReference type="PROSITE" id="PS50234"/>
    </source>
</evidence>
<dbReference type="InterPro" id="IPR002035">
    <property type="entry name" value="VWF_A"/>
</dbReference>
<protein>
    <recommendedName>
        <fullName evidence="1">VWFA domain-containing protein</fullName>
    </recommendedName>
</protein>
<evidence type="ECO:0000313" key="3">
    <source>
        <dbReference type="Proteomes" id="UP000638353"/>
    </source>
</evidence>
<dbReference type="InterPro" id="IPR036465">
    <property type="entry name" value="vWFA_dom_sf"/>
</dbReference>
<organism evidence="2 3">
    <name type="scientific">Streptomyces finlayi</name>
    <dbReference type="NCBI Taxonomy" id="67296"/>
    <lineage>
        <taxon>Bacteria</taxon>
        <taxon>Bacillati</taxon>
        <taxon>Actinomycetota</taxon>
        <taxon>Actinomycetes</taxon>
        <taxon>Kitasatosporales</taxon>
        <taxon>Streptomycetaceae</taxon>
        <taxon>Streptomyces</taxon>
    </lineage>
</organism>
<comment type="caution">
    <text evidence="2">The sequence shown here is derived from an EMBL/GenBank/DDBJ whole genome shotgun (WGS) entry which is preliminary data.</text>
</comment>
<dbReference type="AlphaFoldDB" id="A0A919CCV0"/>
<reference evidence="2" key="1">
    <citation type="journal article" date="2014" name="Int. J. Syst. Evol. Microbiol.">
        <title>Complete genome sequence of Corynebacterium casei LMG S-19264T (=DSM 44701T), isolated from a smear-ripened cheese.</title>
        <authorList>
            <consortium name="US DOE Joint Genome Institute (JGI-PGF)"/>
            <person name="Walter F."/>
            <person name="Albersmeier A."/>
            <person name="Kalinowski J."/>
            <person name="Ruckert C."/>
        </authorList>
    </citation>
    <scope>NUCLEOTIDE SEQUENCE</scope>
    <source>
        <strain evidence="2">JCM 4637</strain>
    </source>
</reference>
<proteinExistence type="predicted"/>